<dbReference type="STRING" id="1720063.SAMN05216217_102182"/>
<dbReference type="InterPro" id="IPR003646">
    <property type="entry name" value="SH3-like_bac-type"/>
</dbReference>
<dbReference type="GO" id="GO:0016020">
    <property type="term" value="C:membrane"/>
    <property type="evidence" value="ECO:0007669"/>
    <property type="project" value="UniProtKB-SubCell"/>
</dbReference>
<evidence type="ECO:0000256" key="7">
    <source>
        <dbReference type="SAM" id="Phobius"/>
    </source>
</evidence>
<organism evidence="10 11">
    <name type="scientific">Halopseudomonas yangmingensis</name>
    <dbReference type="NCBI Taxonomy" id="1720063"/>
    <lineage>
        <taxon>Bacteria</taxon>
        <taxon>Pseudomonadati</taxon>
        <taxon>Pseudomonadota</taxon>
        <taxon>Gammaproteobacteria</taxon>
        <taxon>Pseudomonadales</taxon>
        <taxon>Pseudomonadaceae</taxon>
        <taxon>Halopseudomonas</taxon>
    </lineage>
</organism>
<evidence type="ECO:0000259" key="9">
    <source>
        <dbReference type="PROSITE" id="PS51781"/>
    </source>
</evidence>
<evidence type="ECO:0000256" key="1">
    <source>
        <dbReference type="ARBA" id="ARBA00004167"/>
    </source>
</evidence>
<dbReference type="RefSeq" id="WP_425431652.1">
    <property type="nucleotide sequence ID" value="NZ_FOUI01000002.1"/>
</dbReference>
<feature type="signal peptide" evidence="8">
    <location>
        <begin position="1"/>
        <end position="20"/>
    </location>
</feature>
<name>A0A1I4P9X9_9GAMM</name>
<dbReference type="Proteomes" id="UP000243629">
    <property type="component" value="Unassembled WGS sequence"/>
</dbReference>
<feature type="transmembrane region" description="Helical" evidence="7">
    <location>
        <begin position="182"/>
        <end position="204"/>
    </location>
</feature>
<keyword evidence="11" id="KW-1185">Reference proteome</keyword>
<dbReference type="Pfam" id="PF08239">
    <property type="entry name" value="SH3_3"/>
    <property type="match status" value="1"/>
</dbReference>
<evidence type="ECO:0000256" key="2">
    <source>
        <dbReference type="ARBA" id="ARBA00022692"/>
    </source>
</evidence>
<keyword evidence="6" id="KW-0175">Coiled coil</keyword>
<evidence type="ECO:0000313" key="10">
    <source>
        <dbReference type="EMBL" id="SFM24163.1"/>
    </source>
</evidence>
<keyword evidence="3 8" id="KW-0732">Signal</keyword>
<evidence type="ECO:0000256" key="4">
    <source>
        <dbReference type="ARBA" id="ARBA00022989"/>
    </source>
</evidence>
<dbReference type="InterPro" id="IPR016476">
    <property type="entry name" value="SH3_dom_pro"/>
</dbReference>
<dbReference type="NCBIfam" id="TIGR04211">
    <property type="entry name" value="SH3_and_anchor"/>
    <property type="match status" value="1"/>
</dbReference>
<dbReference type="EMBL" id="FOUI01000002">
    <property type="protein sequence ID" value="SFM24163.1"/>
    <property type="molecule type" value="Genomic_DNA"/>
</dbReference>
<sequence length="215" mass="23672">MTKKSSVRLTSPLLSPMLLATLLLALPSAASSQTTQRWVSDSLNTWVRSGPSDGHRIVGTLQSGQAVTLIGSEGKYSQVRNESGNSVWILSSELQSVPGQAERIPALEQQVNELSSELENINQSWELRVQGMQETLETRKALIEELEQQRAGLNAELLATQSELREAHAKLGDENQQLLLRYMLYGGGIAGAGLLAGLILPLFVRRRKRRSDVWV</sequence>
<dbReference type="PROSITE" id="PS51781">
    <property type="entry name" value="SH3B"/>
    <property type="match status" value="1"/>
</dbReference>
<feature type="coiled-coil region" evidence="6">
    <location>
        <begin position="104"/>
        <end position="163"/>
    </location>
</feature>
<feature type="domain" description="SH3b" evidence="9">
    <location>
        <begin position="33"/>
        <end position="98"/>
    </location>
</feature>
<dbReference type="PIRSF" id="PIRSF006158">
    <property type="entry name" value="UCP006158_SH3"/>
    <property type="match status" value="1"/>
</dbReference>
<feature type="chain" id="PRO_5017328218" evidence="8">
    <location>
        <begin position="21"/>
        <end position="215"/>
    </location>
</feature>
<proteinExistence type="predicted"/>
<comment type="subcellular location">
    <subcellularLocation>
        <location evidence="1">Membrane</location>
        <topology evidence="1">Single-pass membrane protein</topology>
    </subcellularLocation>
</comment>
<evidence type="ECO:0000256" key="5">
    <source>
        <dbReference type="ARBA" id="ARBA00023136"/>
    </source>
</evidence>
<gene>
    <name evidence="10" type="ORF">SAMN05216217_102182</name>
</gene>
<dbReference type="AlphaFoldDB" id="A0A1I4P9X9"/>
<keyword evidence="5 7" id="KW-0472">Membrane</keyword>
<keyword evidence="2 7" id="KW-0812">Transmembrane</keyword>
<protein>
    <submittedName>
        <fullName evidence="10">SH3 domain protein</fullName>
    </submittedName>
</protein>
<reference evidence="11" key="1">
    <citation type="submission" date="2016-10" db="EMBL/GenBank/DDBJ databases">
        <authorList>
            <person name="Varghese N."/>
            <person name="Submissions S."/>
        </authorList>
    </citation>
    <scope>NUCLEOTIDE SEQUENCE [LARGE SCALE GENOMIC DNA]</scope>
    <source>
        <strain evidence="11">DSM 24213</strain>
    </source>
</reference>
<evidence type="ECO:0000313" key="11">
    <source>
        <dbReference type="Proteomes" id="UP000243629"/>
    </source>
</evidence>
<keyword evidence="4 7" id="KW-1133">Transmembrane helix</keyword>
<dbReference type="Gene3D" id="2.30.30.40">
    <property type="entry name" value="SH3 Domains"/>
    <property type="match status" value="1"/>
</dbReference>
<evidence type="ECO:0000256" key="8">
    <source>
        <dbReference type="SAM" id="SignalP"/>
    </source>
</evidence>
<evidence type="ECO:0000256" key="6">
    <source>
        <dbReference type="SAM" id="Coils"/>
    </source>
</evidence>
<evidence type="ECO:0000256" key="3">
    <source>
        <dbReference type="ARBA" id="ARBA00022729"/>
    </source>
</evidence>
<accession>A0A1I4P9X9</accession>